<evidence type="ECO:0000259" key="1">
    <source>
        <dbReference type="PROSITE" id="PS50801"/>
    </source>
</evidence>
<reference evidence="2 3" key="1">
    <citation type="journal article" date="2019" name="Int. J. Syst. Evol. Microbiol.">
        <title>The Global Catalogue of Microorganisms (GCM) 10K type strain sequencing project: providing services to taxonomists for standard genome sequencing and annotation.</title>
        <authorList>
            <consortium name="The Broad Institute Genomics Platform"/>
            <consortium name="The Broad Institute Genome Sequencing Center for Infectious Disease"/>
            <person name="Wu L."/>
            <person name="Ma J."/>
        </authorList>
    </citation>
    <scope>NUCLEOTIDE SEQUENCE [LARGE SCALE GENOMIC DNA]</scope>
    <source>
        <strain evidence="2 3">JCM 14545</strain>
    </source>
</reference>
<feature type="domain" description="STAS" evidence="1">
    <location>
        <begin position="1"/>
        <end position="66"/>
    </location>
</feature>
<dbReference type="Proteomes" id="UP001501116">
    <property type="component" value="Unassembled WGS sequence"/>
</dbReference>
<evidence type="ECO:0000313" key="2">
    <source>
        <dbReference type="EMBL" id="GAA1995345.1"/>
    </source>
</evidence>
<sequence length="66" mass="7426">MVPDLTEVSFLHSAGLNTLVEIHYRAHTKTEVRVVAAERVTRRPLELTGLDTELKVRPTLADALHH</sequence>
<dbReference type="InterPro" id="IPR002645">
    <property type="entry name" value="STAS_dom"/>
</dbReference>
<keyword evidence="3" id="KW-1185">Reference proteome</keyword>
<dbReference type="InterPro" id="IPR036513">
    <property type="entry name" value="STAS_dom_sf"/>
</dbReference>
<accession>A0ABN2SZW7</accession>
<dbReference type="SUPFAM" id="SSF52091">
    <property type="entry name" value="SpoIIaa-like"/>
    <property type="match status" value="1"/>
</dbReference>
<comment type="caution">
    <text evidence="2">The sequence shown here is derived from an EMBL/GenBank/DDBJ whole genome shotgun (WGS) entry which is preliminary data.</text>
</comment>
<dbReference type="Pfam" id="PF01740">
    <property type="entry name" value="STAS"/>
    <property type="match status" value="1"/>
</dbReference>
<protein>
    <recommendedName>
        <fullName evidence="1">STAS domain-containing protein</fullName>
    </recommendedName>
</protein>
<organism evidence="2 3">
    <name type="scientific">Amycolatopsis minnesotensis</name>
    <dbReference type="NCBI Taxonomy" id="337894"/>
    <lineage>
        <taxon>Bacteria</taxon>
        <taxon>Bacillati</taxon>
        <taxon>Actinomycetota</taxon>
        <taxon>Actinomycetes</taxon>
        <taxon>Pseudonocardiales</taxon>
        <taxon>Pseudonocardiaceae</taxon>
        <taxon>Amycolatopsis</taxon>
    </lineage>
</organism>
<evidence type="ECO:0000313" key="3">
    <source>
        <dbReference type="Proteomes" id="UP001501116"/>
    </source>
</evidence>
<dbReference type="EMBL" id="BAAANN010000104">
    <property type="protein sequence ID" value="GAA1995345.1"/>
    <property type="molecule type" value="Genomic_DNA"/>
</dbReference>
<name>A0ABN2SZW7_9PSEU</name>
<gene>
    <name evidence="2" type="ORF">GCM10009754_88180</name>
</gene>
<dbReference type="Gene3D" id="3.30.750.24">
    <property type="entry name" value="STAS domain"/>
    <property type="match status" value="1"/>
</dbReference>
<proteinExistence type="predicted"/>
<dbReference type="PROSITE" id="PS50801">
    <property type="entry name" value="STAS"/>
    <property type="match status" value="1"/>
</dbReference>